<dbReference type="SMART" id="SM00448">
    <property type="entry name" value="REC"/>
    <property type="match status" value="1"/>
</dbReference>
<evidence type="ECO:0000313" key="5">
    <source>
        <dbReference type="Proteomes" id="UP000256845"/>
    </source>
</evidence>
<protein>
    <submittedName>
        <fullName evidence="4">Response regulator receiver domain-containing protein</fullName>
    </submittedName>
</protein>
<dbReference type="InterPro" id="IPR001789">
    <property type="entry name" value="Sig_transdc_resp-reg_receiver"/>
</dbReference>
<sequence>MEPVETILVVDDSRFARQMLKAVVKSYLPEAEIHEAGDGREAVSQMQAIPAQLVFMDYNMPEMTGLEAIEAISKDHPETLFALVTANTQKILQERVSDLNVRFLFKPVDKDKIGQFLQEEKVIPNG</sequence>
<dbReference type="PANTHER" id="PTHR44591">
    <property type="entry name" value="STRESS RESPONSE REGULATOR PROTEIN 1"/>
    <property type="match status" value="1"/>
</dbReference>
<dbReference type="Gene3D" id="3.40.50.2300">
    <property type="match status" value="1"/>
</dbReference>
<evidence type="ECO:0000259" key="3">
    <source>
        <dbReference type="PROSITE" id="PS50110"/>
    </source>
</evidence>
<dbReference type="GO" id="GO:0000160">
    <property type="term" value="P:phosphorelay signal transduction system"/>
    <property type="evidence" value="ECO:0007669"/>
    <property type="project" value="InterPro"/>
</dbReference>
<keyword evidence="1 2" id="KW-0597">Phosphoprotein</keyword>
<dbReference type="AlphaFoldDB" id="A0A3D9HWI6"/>
<evidence type="ECO:0000313" key="4">
    <source>
        <dbReference type="EMBL" id="RED53770.1"/>
    </source>
</evidence>
<dbReference type="RefSeq" id="WP_115934881.1">
    <property type="nucleotide sequence ID" value="NZ_QRDW01000001.1"/>
</dbReference>
<dbReference type="Proteomes" id="UP000256845">
    <property type="component" value="Unassembled WGS sequence"/>
</dbReference>
<dbReference type="EMBL" id="QRDW01000001">
    <property type="protein sequence ID" value="RED53770.1"/>
    <property type="molecule type" value="Genomic_DNA"/>
</dbReference>
<dbReference type="PROSITE" id="PS50110">
    <property type="entry name" value="RESPONSE_REGULATORY"/>
    <property type="match status" value="1"/>
</dbReference>
<reference evidence="4 5" key="1">
    <citation type="submission" date="2018-07" db="EMBL/GenBank/DDBJ databases">
        <title>Genomic Encyclopedia of Type Strains, Phase III (KMG-III): the genomes of soil and plant-associated and newly described type strains.</title>
        <authorList>
            <person name="Whitman W."/>
        </authorList>
    </citation>
    <scope>NUCLEOTIDE SEQUENCE [LARGE SCALE GENOMIC DNA]</scope>
    <source>
        <strain evidence="4 5">CECT 8488</strain>
    </source>
</reference>
<name>A0A3D9HWI6_9PROT</name>
<keyword evidence="5" id="KW-1185">Reference proteome</keyword>
<dbReference type="InterPro" id="IPR050595">
    <property type="entry name" value="Bact_response_regulator"/>
</dbReference>
<evidence type="ECO:0000256" key="1">
    <source>
        <dbReference type="ARBA" id="ARBA00022553"/>
    </source>
</evidence>
<dbReference type="PANTHER" id="PTHR44591:SF24">
    <property type="entry name" value="PROTEIN-GLUTAMATE METHYLESTERASE_PROTEIN-GLUTAMINE GLUTAMINASE 1"/>
    <property type="match status" value="1"/>
</dbReference>
<dbReference type="InterPro" id="IPR011006">
    <property type="entry name" value="CheY-like_superfamily"/>
</dbReference>
<organism evidence="4 5">
    <name type="scientific">Aestuariispira insulae</name>
    <dbReference type="NCBI Taxonomy" id="1461337"/>
    <lineage>
        <taxon>Bacteria</taxon>
        <taxon>Pseudomonadati</taxon>
        <taxon>Pseudomonadota</taxon>
        <taxon>Alphaproteobacteria</taxon>
        <taxon>Rhodospirillales</taxon>
        <taxon>Kiloniellaceae</taxon>
        <taxon>Aestuariispira</taxon>
    </lineage>
</organism>
<accession>A0A3D9HWI6</accession>
<dbReference type="Pfam" id="PF00072">
    <property type="entry name" value="Response_reg"/>
    <property type="match status" value="1"/>
</dbReference>
<dbReference type="OrthoDB" id="7569831at2"/>
<feature type="domain" description="Response regulatory" evidence="3">
    <location>
        <begin position="6"/>
        <end position="121"/>
    </location>
</feature>
<dbReference type="SUPFAM" id="SSF52172">
    <property type="entry name" value="CheY-like"/>
    <property type="match status" value="1"/>
</dbReference>
<evidence type="ECO:0000256" key="2">
    <source>
        <dbReference type="PROSITE-ProRule" id="PRU00169"/>
    </source>
</evidence>
<gene>
    <name evidence="4" type="ORF">DFP90_101569</name>
</gene>
<feature type="modified residue" description="4-aspartylphosphate" evidence="2">
    <location>
        <position position="57"/>
    </location>
</feature>
<proteinExistence type="predicted"/>
<comment type="caution">
    <text evidence="4">The sequence shown here is derived from an EMBL/GenBank/DDBJ whole genome shotgun (WGS) entry which is preliminary data.</text>
</comment>